<evidence type="ECO:0000256" key="2">
    <source>
        <dbReference type="ARBA" id="ARBA00010015"/>
    </source>
</evidence>
<name>A0A5A8D7R4_CAFRO</name>
<proteinExistence type="inferred from homology"/>
<evidence type="ECO:0000256" key="9">
    <source>
        <dbReference type="ARBA" id="ARBA00023242"/>
    </source>
</evidence>
<protein>
    <recommendedName>
        <fullName evidence="10">ERCC4 domain-containing protein</fullName>
    </recommendedName>
</protein>
<sequence length="862" mass="91430">MAGAATGVGETDAIGAAWGQAVAAASSAFGGDASDSDAASLPRITDALTAEEALKVPTTGQGLFRRIFTEVLAEDGLLVVARGMGLRLLLERFIRVFCGGRSLVAVLGCSHDSDTIRASLSEAGVSEDHLPVAITNEMSAAARVSAYQRGGPVIVTSRILVIDLLTRRLPAEAVAGMLVAGAHRLTEASSEAFCLRLFRDANPSGFVKGFSDDPGRLASGFNRLESSLKLLGVRQLHLWPRFHALAQAGLTAPRRSPEVVDLSVPLTPCVLALQRCLVTALDGCLRDLQSSPAAELDGIDLGRAAQEGFEVKLRRRLDPVWHRLSAQARQVVADVGVIRRLLAEVARLDAVSLYALLLSLRQAHRHQATDSLWIMSDAAEELYRLAKDRVFVVERAAQRQSDEAELSVAEPDDVALLGTAGEWERRVFGVQGWGPAAATEARPPAASAASQLRPQFVVLLEPSASFVREVEVYSALAEPPFPGAPRLRVYSTRFANSVEQSHFTASLADEEDAFRKLIQEKSNMAVPRRASAAVERAAEARTASTRGLDAWGISTEDTRFSRTFGTLSAGGASASKLGRASAGALGGVKDAGRRRVVVDIREFRSALPSLLHAAGMEVVPVTIDVGDYVIAPRVCLERKSVPDLVASLASGRLYTQCVAMTRHYDLAVLLVEFDGDRPFGFGSAAPAGGNDDGRLVYDIQTKLCILAIHFPSLRILWARSPHAAVDMILAIKQLHPEPDPRLALAAGTEDFERVKAELQAEAAAEASGGTTALATRSAQSSAALGAAATAGAVATSAQDAARDVLRRIPGVTEGNVGTIMRTVYSVAELSSLSLGQLGAFLDHRTAAKIFDFLHGKVPPGGV</sequence>
<evidence type="ECO:0000256" key="1">
    <source>
        <dbReference type="ARBA" id="ARBA00004123"/>
    </source>
</evidence>
<dbReference type="FunFam" id="3.40.50.10130:FF:000002">
    <property type="entry name" value="DNA repair endonuclease XPF"/>
    <property type="match status" value="1"/>
</dbReference>
<dbReference type="SUPFAM" id="SSF47781">
    <property type="entry name" value="RuvA domain 2-like"/>
    <property type="match status" value="1"/>
</dbReference>
<dbReference type="Gene3D" id="1.10.150.20">
    <property type="entry name" value="5' to 3' exonuclease, C-terminal subdomain"/>
    <property type="match status" value="1"/>
</dbReference>
<keyword evidence="4" id="KW-0255">Endonuclease</keyword>
<dbReference type="PANTHER" id="PTHR10150:SF0">
    <property type="entry name" value="DNA REPAIR ENDONUCLEASE XPF"/>
    <property type="match status" value="1"/>
</dbReference>
<dbReference type="InterPro" id="IPR006166">
    <property type="entry name" value="ERCC4_domain"/>
</dbReference>
<keyword evidence="5" id="KW-0227">DNA damage</keyword>
<evidence type="ECO:0000313" key="11">
    <source>
        <dbReference type="EMBL" id="KAA0161493.1"/>
    </source>
</evidence>
<keyword evidence="6" id="KW-0378">Hydrolase</keyword>
<dbReference type="Proteomes" id="UP000325113">
    <property type="component" value="Unassembled WGS sequence"/>
</dbReference>
<evidence type="ECO:0000256" key="5">
    <source>
        <dbReference type="ARBA" id="ARBA00022763"/>
    </source>
</evidence>
<accession>A0A5A8D7R4</accession>
<dbReference type="GO" id="GO:0000014">
    <property type="term" value="F:single-stranded DNA endodeoxyribonuclease activity"/>
    <property type="evidence" value="ECO:0007669"/>
    <property type="project" value="TreeGrafter"/>
</dbReference>
<gene>
    <name evidence="11" type="ORF">FNF31_03776</name>
</gene>
<dbReference type="SUPFAM" id="SSF52980">
    <property type="entry name" value="Restriction endonuclease-like"/>
    <property type="match status" value="1"/>
</dbReference>
<evidence type="ECO:0000256" key="6">
    <source>
        <dbReference type="ARBA" id="ARBA00022801"/>
    </source>
</evidence>
<keyword evidence="8" id="KW-0234">DNA repair</keyword>
<keyword evidence="3" id="KW-0540">Nuclease</keyword>
<evidence type="ECO:0000259" key="10">
    <source>
        <dbReference type="SMART" id="SM00891"/>
    </source>
</evidence>
<keyword evidence="7" id="KW-0238">DNA-binding</keyword>
<evidence type="ECO:0000313" key="12">
    <source>
        <dbReference type="Proteomes" id="UP000325113"/>
    </source>
</evidence>
<dbReference type="GO" id="GO:0000712">
    <property type="term" value="P:resolution of meiotic recombination intermediates"/>
    <property type="evidence" value="ECO:0007669"/>
    <property type="project" value="TreeGrafter"/>
</dbReference>
<comment type="similarity">
    <text evidence="2">Belongs to the XPF family.</text>
</comment>
<comment type="caution">
    <text evidence="11">The sequence shown here is derived from an EMBL/GenBank/DDBJ whole genome shotgun (WGS) entry which is preliminary data.</text>
</comment>
<organism evidence="11 12">
    <name type="scientific">Cafeteria roenbergensis</name>
    <name type="common">Marine flagellate</name>
    <dbReference type="NCBI Taxonomy" id="33653"/>
    <lineage>
        <taxon>Eukaryota</taxon>
        <taxon>Sar</taxon>
        <taxon>Stramenopiles</taxon>
        <taxon>Bigyra</taxon>
        <taxon>Opalozoa</taxon>
        <taxon>Bicosoecida</taxon>
        <taxon>Cafeteriaceae</taxon>
        <taxon>Cafeteria</taxon>
    </lineage>
</organism>
<dbReference type="AlphaFoldDB" id="A0A5A8D7R4"/>
<reference evidence="11 12" key="1">
    <citation type="submission" date="2019-07" db="EMBL/GenBank/DDBJ databases">
        <title>Genomes of Cafeteria roenbergensis.</title>
        <authorList>
            <person name="Fischer M.G."/>
            <person name="Hackl T."/>
            <person name="Roman M."/>
        </authorList>
    </citation>
    <scope>NUCLEOTIDE SEQUENCE [LARGE SCALE GENOMIC DNA]</scope>
    <source>
        <strain evidence="11 12">Cflag</strain>
    </source>
</reference>
<dbReference type="GO" id="GO:0000724">
    <property type="term" value="P:double-strand break repair via homologous recombination"/>
    <property type="evidence" value="ECO:0007669"/>
    <property type="project" value="TreeGrafter"/>
</dbReference>
<dbReference type="PANTHER" id="PTHR10150">
    <property type="entry name" value="DNA REPAIR ENDONUCLEASE XPF"/>
    <property type="match status" value="1"/>
</dbReference>
<dbReference type="SMART" id="SM00891">
    <property type="entry name" value="ERCC4"/>
    <property type="match status" value="1"/>
</dbReference>
<dbReference type="GO" id="GO:1901255">
    <property type="term" value="P:nucleotide-excision repair involved in interstrand cross-link repair"/>
    <property type="evidence" value="ECO:0007669"/>
    <property type="project" value="TreeGrafter"/>
</dbReference>
<dbReference type="InterPro" id="IPR011335">
    <property type="entry name" value="Restrct_endonuc-II-like"/>
</dbReference>
<dbReference type="CDD" id="cd20078">
    <property type="entry name" value="XPF_nuclease_XPF_euk"/>
    <property type="match status" value="1"/>
</dbReference>
<evidence type="ECO:0000256" key="8">
    <source>
        <dbReference type="ARBA" id="ARBA00023204"/>
    </source>
</evidence>
<dbReference type="InterPro" id="IPR010994">
    <property type="entry name" value="RuvA_2-like"/>
</dbReference>
<dbReference type="InterPro" id="IPR047520">
    <property type="entry name" value="XPF_nuclease"/>
</dbReference>
<dbReference type="GO" id="GO:0003684">
    <property type="term" value="F:damaged DNA binding"/>
    <property type="evidence" value="ECO:0007669"/>
    <property type="project" value="TreeGrafter"/>
</dbReference>
<evidence type="ECO:0000256" key="3">
    <source>
        <dbReference type="ARBA" id="ARBA00022722"/>
    </source>
</evidence>
<keyword evidence="9" id="KW-0539">Nucleus</keyword>
<dbReference type="GO" id="GO:0000110">
    <property type="term" value="C:nucleotide-excision repair factor 1 complex"/>
    <property type="evidence" value="ECO:0007669"/>
    <property type="project" value="TreeGrafter"/>
</dbReference>
<dbReference type="EMBL" id="VLTM01000035">
    <property type="protein sequence ID" value="KAA0161493.1"/>
    <property type="molecule type" value="Genomic_DNA"/>
</dbReference>
<evidence type="ECO:0000256" key="7">
    <source>
        <dbReference type="ARBA" id="ARBA00023125"/>
    </source>
</evidence>
<evidence type="ECO:0000256" key="4">
    <source>
        <dbReference type="ARBA" id="ARBA00022759"/>
    </source>
</evidence>
<dbReference type="Gene3D" id="3.40.50.10130">
    <property type="match status" value="1"/>
</dbReference>
<dbReference type="GO" id="GO:0003697">
    <property type="term" value="F:single-stranded DNA binding"/>
    <property type="evidence" value="ECO:0007669"/>
    <property type="project" value="TreeGrafter"/>
</dbReference>
<comment type="subcellular location">
    <subcellularLocation>
        <location evidence="1">Nucleus</location>
    </subcellularLocation>
</comment>
<dbReference type="Pfam" id="PF02732">
    <property type="entry name" value="ERCC4"/>
    <property type="match status" value="1"/>
</dbReference>
<feature type="domain" description="ERCC4" evidence="10">
    <location>
        <begin position="595"/>
        <end position="675"/>
    </location>
</feature>